<dbReference type="GO" id="GO:0008234">
    <property type="term" value="F:cysteine-type peptidase activity"/>
    <property type="evidence" value="ECO:0007669"/>
    <property type="project" value="InterPro"/>
</dbReference>
<proteinExistence type="inferred from homology"/>
<dbReference type="Pfam" id="PF02415">
    <property type="entry name" value="Chlam_PMP"/>
    <property type="match status" value="2"/>
</dbReference>
<dbReference type="InterPro" id="IPR013783">
    <property type="entry name" value="Ig-like_fold"/>
</dbReference>
<evidence type="ECO:0000313" key="10">
    <source>
        <dbReference type="EMBL" id="MBE6509764.1"/>
    </source>
</evidence>
<sequence>MKTISKIFLFLILFILIIPFSFASDNITMNDDTLAISSDNSLLSTSNIYFDSSVEIDGNGSQASPYKYLSSSKLSDNSIAHFANGRYELDRTKSVNNLTIIGQNPLYTFIGGKSSQISIQGTLNIMNITLNDLSIYNSGNFNANNVIFENNDGSYTGSYQNVFGGVIYSTGGTAVISSSTFRENTATYGGAIYIRGSNLRLIDSVFEHNYAYKYGGGIASEGNSDLYIENTLFDDCYTITNAGGAVYSRDSKLNIIKSNFTSCGATFGGAICDLASISNIDSIIATYNKANYQGGAIYKMYGSMNVTSSIFTSNQALSGGAIFADNSSYFSVKSSNFNSNKATNDGGAIYTILNTQNIISSNTYKNNKASNGNNHYNSLGYDLFIGNGNYTLFKGDFSFNGTLPSNYDLRDYGYVTPVKNQKSSGNCWAFTSLAALESCILKATGVSHDLSEENMKNVMSYYSDYGWVLPTNTGGYDDMGVGYLVSWLGAFDEELETFSDYSVLSPVLNSTIHVQNLVYLTRSNYTDNNAVKEAIIKYGAVATGIYYSGSYMNSNSYYYNGPNGPNHAVTIVGWDDNYSKNKFRTSPEGDGAWICKNSWGDTWGNKGYFYVSYYDKNCVRVGDYDKSTYTIILNDTVRYDKNYQYDIIGITDYLITGESTIWYENIFNATGDEFLAAFSTYFNATTKWTAQIYVNNALKSTQNGVSNPGYYTFDLDQFIPLKTGDEFKVVIKLECDKFASLPISEKVRSNRILYSKGISFFSFDGINWFDLYDYASDMSQYGHSYDSQVACIKAFTVDALNTNITLDIPELVSVKSPIDIKAIVKDEYGNLVQFGNVTFNIDSKNYVRPIIDGIASLTTQFTSIKNYSISVTYESNDYYLDSSISSVINITVKSANLTLGISDIVYGDKIIVKNTLIADDLKITGNIIVKINSKEYLVPANGESEVDDIFNPGSYEAFGYYSNIATANTTFDVTKLPLDMAINILKTDYDAVMITLKLSQPVNATVNVNVNSKRYDVNATNGYGVLSLTDLDYGNYDVNAQFSSIIYQNTSSNGNFTIDNIKTHLDADNVEMYYKDGSRFYVTLLDKNNNPLANRTVIIRINGVDNSRVTNDGGLASIAVNLNQGIYDVLVKFSGDDKYLSSEISRNITIKSTIESSNIVKYFRNGTQFYATILDYNGNPVASRNVEMNINGVFYTRVTNSEGVVRLNINLEPDIYILTLTNPITKEERSYNITVLSRLVENYDLVKYYKNASRYSVKVLSDTGSPLSGVNVTFNINGVFYNRLTDANGVASLAINLEPGTYTITAEYDSGRVSNKITVKPVILTSDVTMYYKDGTTFKATILDGMGNVLPGVEVTFNINGVFYQRTTNSSGVANLNINLQSGKYIITSMYNGLGVSNTITIRNI</sequence>
<dbReference type="InterPro" id="IPR038765">
    <property type="entry name" value="Papain-like_cys_pep_sf"/>
</dbReference>
<dbReference type="GO" id="GO:0006508">
    <property type="term" value="P:proteolysis"/>
    <property type="evidence" value="ECO:0007669"/>
    <property type="project" value="InterPro"/>
</dbReference>
<dbReference type="PANTHER" id="PTHR12411">
    <property type="entry name" value="CYSTEINE PROTEASE FAMILY C1-RELATED"/>
    <property type="match status" value="1"/>
</dbReference>
<evidence type="ECO:0000256" key="7">
    <source>
        <dbReference type="ARBA" id="ARBA00023136"/>
    </source>
</evidence>
<evidence type="ECO:0000313" key="11">
    <source>
        <dbReference type="Proteomes" id="UP000713479"/>
    </source>
</evidence>
<dbReference type="InterPro" id="IPR000668">
    <property type="entry name" value="Peptidase_C1A_C"/>
</dbReference>
<name>A0A8T3VE56_9EURY</name>
<keyword evidence="6" id="KW-0732">Signal</keyword>
<dbReference type="InterPro" id="IPR013784">
    <property type="entry name" value="Carb-bd-like_fold"/>
</dbReference>
<dbReference type="PROSITE" id="PS00139">
    <property type="entry name" value="THIOL_PROTEASE_CYS"/>
    <property type="match status" value="1"/>
</dbReference>
<reference evidence="10" key="1">
    <citation type="submission" date="2019-04" db="EMBL/GenBank/DDBJ databases">
        <title>Evolution of Biomass-Degrading Anaerobic Consortia Revealed by Metagenomics.</title>
        <authorList>
            <person name="Peng X."/>
        </authorList>
    </citation>
    <scope>NUCLEOTIDE SEQUENCE</scope>
    <source>
        <strain evidence="10">SIG13</strain>
    </source>
</reference>
<dbReference type="NCBIfam" id="TIGR01376">
    <property type="entry name" value="POMP_repeat"/>
    <property type="match status" value="1"/>
</dbReference>
<dbReference type="InterPro" id="IPR040528">
    <property type="entry name" value="Lectin-like"/>
</dbReference>
<dbReference type="CDD" id="cd02248">
    <property type="entry name" value="Peptidase_C1A"/>
    <property type="match status" value="1"/>
</dbReference>
<evidence type="ECO:0000256" key="4">
    <source>
        <dbReference type="ARBA" id="ARBA00008455"/>
    </source>
</evidence>
<protein>
    <submittedName>
        <fullName evidence="10">Peptidase C1</fullName>
    </submittedName>
</protein>
<dbReference type="GO" id="GO:0030246">
    <property type="term" value="F:carbohydrate binding"/>
    <property type="evidence" value="ECO:0007669"/>
    <property type="project" value="InterPro"/>
</dbReference>
<dbReference type="InterPro" id="IPR008964">
    <property type="entry name" value="Invasin/intimin_cell_adhesion"/>
</dbReference>
<dbReference type="EMBL" id="SUTF01000001">
    <property type="protein sequence ID" value="MBE6509764.1"/>
    <property type="molecule type" value="Genomic_DNA"/>
</dbReference>
<comment type="subcellular location">
    <subcellularLocation>
        <location evidence="1">Cell envelope</location>
    </subcellularLocation>
    <subcellularLocation>
        <location evidence="2">Cell outer membrane</location>
    </subcellularLocation>
    <subcellularLocation>
        <location evidence="3">Secreted</location>
    </subcellularLocation>
</comment>
<dbReference type="Gene3D" id="3.90.70.10">
    <property type="entry name" value="Cysteine proteinases"/>
    <property type="match status" value="1"/>
</dbReference>
<dbReference type="InterPro" id="IPR039417">
    <property type="entry name" value="Peptidase_C1A_papain-like"/>
</dbReference>
<dbReference type="InterPro" id="IPR003368">
    <property type="entry name" value="POMP_repeat"/>
</dbReference>
<evidence type="ECO:0000256" key="1">
    <source>
        <dbReference type="ARBA" id="ARBA00004196"/>
    </source>
</evidence>
<feature type="domain" description="Peptidase C1A papain C-terminal" evidence="9">
    <location>
        <begin position="403"/>
        <end position="632"/>
    </location>
</feature>
<evidence type="ECO:0000256" key="8">
    <source>
        <dbReference type="ARBA" id="ARBA00023237"/>
    </source>
</evidence>
<dbReference type="InterPro" id="IPR000169">
    <property type="entry name" value="Pept_cys_AS"/>
</dbReference>
<dbReference type="GO" id="GO:0005576">
    <property type="term" value="C:extracellular region"/>
    <property type="evidence" value="ECO:0007669"/>
    <property type="project" value="UniProtKB-SubCell"/>
</dbReference>
<evidence type="ECO:0000259" key="9">
    <source>
        <dbReference type="SMART" id="SM00645"/>
    </source>
</evidence>
<evidence type="ECO:0000256" key="3">
    <source>
        <dbReference type="ARBA" id="ARBA00004613"/>
    </source>
</evidence>
<evidence type="ECO:0000256" key="5">
    <source>
        <dbReference type="ARBA" id="ARBA00022525"/>
    </source>
</evidence>
<comment type="similarity">
    <text evidence="4">Belongs to the peptidase C1 family.</text>
</comment>
<evidence type="ECO:0000256" key="6">
    <source>
        <dbReference type="ARBA" id="ARBA00022729"/>
    </source>
</evidence>
<dbReference type="InterPro" id="IPR011050">
    <property type="entry name" value="Pectin_lyase_fold/virulence"/>
</dbReference>
<dbReference type="Pfam" id="PF18560">
    <property type="entry name" value="Lectin_like"/>
    <property type="match status" value="1"/>
</dbReference>
<dbReference type="SUPFAM" id="SSF49452">
    <property type="entry name" value="Starch-binding domain-like"/>
    <property type="match status" value="1"/>
</dbReference>
<gene>
    <name evidence="10" type="ORF">E7Z74_00625</name>
</gene>
<keyword evidence="7" id="KW-0472">Membrane</keyword>
<dbReference type="Pfam" id="PF00112">
    <property type="entry name" value="Peptidase_C1"/>
    <property type="match status" value="1"/>
</dbReference>
<dbReference type="SUPFAM" id="SSF54001">
    <property type="entry name" value="Cysteine proteinases"/>
    <property type="match status" value="1"/>
</dbReference>
<accession>A0A8T3VE56</accession>
<keyword evidence="5" id="KW-0964">Secreted</keyword>
<organism evidence="10 11">
    <name type="scientific">Methanobrevibacter millerae</name>
    <dbReference type="NCBI Taxonomy" id="230361"/>
    <lineage>
        <taxon>Archaea</taxon>
        <taxon>Methanobacteriati</taxon>
        <taxon>Methanobacteriota</taxon>
        <taxon>Methanomada group</taxon>
        <taxon>Methanobacteria</taxon>
        <taxon>Methanobacteriales</taxon>
        <taxon>Methanobacteriaceae</taxon>
        <taxon>Methanobrevibacter</taxon>
    </lineage>
</organism>
<comment type="caution">
    <text evidence="10">The sequence shown here is derived from an EMBL/GenBank/DDBJ whole genome shotgun (WGS) entry which is preliminary data.</text>
</comment>
<evidence type="ECO:0000256" key="2">
    <source>
        <dbReference type="ARBA" id="ARBA00004442"/>
    </source>
</evidence>
<dbReference type="SMART" id="SM00645">
    <property type="entry name" value="Pept_C1"/>
    <property type="match status" value="1"/>
</dbReference>
<keyword evidence="8" id="KW-0998">Cell outer membrane</keyword>
<dbReference type="Proteomes" id="UP000713479">
    <property type="component" value="Unassembled WGS sequence"/>
</dbReference>
<dbReference type="SUPFAM" id="SSF51126">
    <property type="entry name" value="Pectin lyase-like"/>
    <property type="match status" value="1"/>
</dbReference>
<dbReference type="Gene3D" id="2.60.40.10">
    <property type="entry name" value="Immunoglobulins"/>
    <property type="match status" value="4"/>
</dbReference>
<dbReference type="SUPFAM" id="SSF49373">
    <property type="entry name" value="Invasin/intimin cell-adhesion fragments"/>
    <property type="match status" value="1"/>
</dbReference>
<dbReference type="InterPro" id="IPR013128">
    <property type="entry name" value="Peptidase_C1A"/>
</dbReference>